<comment type="caution">
    <text evidence="13">The sequence shown here is derived from an EMBL/GenBank/DDBJ whole genome shotgun (WGS) entry which is preliminary data.</text>
</comment>
<feature type="coiled-coil region" evidence="11">
    <location>
        <begin position="180"/>
        <end position="207"/>
    </location>
</feature>
<evidence type="ECO:0000256" key="5">
    <source>
        <dbReference type="ARBA" id="ARBA00022989"/>
    </source>
</evidence>
<reference evidence="13 14" key="1">
    <citation type="submission" date="2024-04" db="EMBL/GenBank/DDBJ databases">
        <title>Phyllosticta paracitricarpa is synonymous to the EU quarantine fungus P. citricarpa based on phylogenomic analyses.</title>
        <authorList>
            <consortium name="Lawrence Berkeley National Laboratory"/>
            <person name="Van Ingen-Buijs V.A."/>
            <person name="Van Westerhoven A.C."/>
            <person name="Haridas S."/>
            <person name="Skiadas P."/>
            <person name="Martin F."/>
            <person name="Groenewald J.Z."/>
            <person name="Crous P.W."/>
            <person name="Seidl M.F."/>
        </authorList>
    </citation>
    <scope>NUCLEOTIDE SEQUENCE [LARGE SCALE GENOMIC DNA]</scope>
    <source>
        <strain evidence="13 14">CBS 123374</strain>
    </source>
</reference>
<feature type="transmembrane region" description="Helical" evidence="10">
    <location>
        <begin position="299"/>
        <end position="319"/>
    </location>
</feature>
<gene>
    <name evidence="13" type="ORF">HDK90DRAFT_485648</name>
</gene>
<keyword evidence="4 10" id="KW-0809">Transit peptide</keyword>
<dbReference type="PANTHER" id="PTHR31961:SF3">
    <property type="entry name" value="SENSITIVE TO HIGH EXPRESSION PROTEIN 9, MITOCHONDRIAL"/>
    <property type="match status" value="1"/>
</dbReference>
<evidence type="ECO:0000313" key="14">
    <source>
        <dbReference type="Proteomes" id="UP001492380"/>
    </source>
</evidence>
<keyword evidence="2 10" id="KW-0812">Transmembrane</keyword>
<keyword evidence="5 10" id="KW-1133">Transmembrane helix</keyword>
<evidence type="ECO:0000256" key="7">
    <source>
        <dbReference type="ARBA" id="ARBA00023128"/>
    </source>
</evidence>
<evidence type="ECO:0000256" key="3">
    <source>
        <dbReference type="ARBA" id="ARBA00022792"/>
    </source>
</evidence>
<feature type="coiled-coil region" evidence="11">
    <location>
        <begin position="250"/>
        <end position="281"/>
    </location>
</feature>
<evidence type="ECO:0000313" key="13">
    <source>
        <dbReference type="EMBL" id="KAK8235743.1"/>
    </source>
</evidence>
<dbReference type="EMBL" id="JBBWRZ010000005">
    <property type="protein sequence ID" value="KAK8235743.1"/>
    <property type="molecule type" value="Genomic_DNA"/>
</dbReference>
<comment type="subunit">
    <text evidence="10">Homooligomer.</text>
</comment>
<dbReference type="Pfam" id="PF05546">
    <property type="entry name" value="She9_MDM33"/>
    <property type="match status" value="1"/>
</dbReference>
<dbReference type="InterPro" id="IPR008839">
    <property type="entry name" value="MDM33_fungi"/>
</dbReference>
<evidence type="ECO:0000256" key="12">
    <source>
        <dbReference type="SAM" id="MobiDB-lite"/>
    </source>
</evidence>
<organism evidence="13 14">
    <name type="scientific">Phyllosticta capitalensis</name>
    <dbReference type="NCBI Taxonomy" id="121624"/>
    <lineage>
        <taxon>Eukaryota</taxon>
        <taxon>Fungi</taxon>
        <taxon>Dikarya</taxon>
        <taxon>Ascomycota</taxon>
        <taxon>Pezizomycotina</taxon>
        <taxon>Dothideomycetes</taxon>
        <taxon>Dothideomycetes incertae sedis</taxon>
        <taxon>Botryosphaeriales</taxon>
        <taxon>Phyllostictaceae</taxon>
        <taxon>Phyllosticta</taxon>
    </lineage>
</organism>
<evidence type="ECO:0000256" key="8">
    <source>
        <dbReference type="ARBA" id="ARBA00023136"/>
    </source>
</evidence>
<feature type="compositionally biased region" description="Polar residues" evidence="12">
    <location>
        <begin position="52"/>
        <end position="81"/>
    </location>
</feature>
<accession>A0ABR1YQL9</accession>
<protein>
    <recommendedName>
        <fullName evidence="10">Sensitive to high expression protein 9, mitochondrial</fullName>
    </recommendedName>
</protein>
<dbReference type="PANTHER" id="PTHR31961">
    <property type="entry name" value="SENSITIVE TO HIGH EXPRESSION PROTEIN 9, MITOCHONDRIAL"/>
    <property type="match status" value="1"/>
</dbReference>
<sequence length="506" mass="55978">MRPVFQHAARTLSDSAALTFCAARPSAIASIPRNSKPCFQCQFRAFTRPSKTNRLSTVSEQVRRLSSTPKTLQDKPTSSEPGSEIRKEPSVDTRAEPIEPVSPEPSATPRPPTEESSKPPPTPEPEPVQKVPDEQLPSHRQGLRWELYKRLSAWMDEMLPKLILVGQKVNSFTGTDYSGIEALRREIQQQERLVKARRAQVDAAKSELETALALQTASQKEVVGLLERKHSWSASDLERYMALIRSEHLNEQAVRNAKEAVQSADRALEEARAHLEKRERAQYHEEQIWSDTIRRNSTWVTFGLMGVNILLLLSQLVVIEPWRRRRLVREIKNALDERTMSTPVPVAASTSTVAAERTPAEQIIEPAAAQKPVNSAVEKEIDSVVEPAGVKIEEAESKPSTSIPDPERGTFTVSVDPSGPETTVPIPEAVPSGAPSFARRHASPESLTEKVEIFFEDCKQQIHELFSEKMVSVRKIDLTTAALQGAAAGVVLTGAIVMAILNLGGK</sequence>
<evidence type="ECO:0000256" key="1">
    <source>
        <dbReference type="ARBA" id="ARBA00007472"/>
    </source>
</evidence>
<evidence type="ECO:0000256" key="6">
    <source>
        <dbReference type="ARBA" id="ARBA00023054"/>
    </source>
</evidence>
<feature type="compositionally biased region" description="Basic and acidic residues" evidence="12">
    <location>
        <begin position="83"/>
        <end position="97"/>
    </location>
</feature>
<comment type="subcellular location">
    <subcellularLocation>
        <location evidence="10">Mitochondrion inner membrane</location>
        <topology evidence="10">Multi-pass membrane protein</topology>
    </subcellularLocation>
</comment>
<feature type="region of interest" description="Disordered" evidence="12">
    <location>
        <begin position="52"/>
        <end position="138"/>
    </location>
</feature>
<feature type="transmembrane region" description="Helical" evidence="10">
    <location>
        <begin position="478"/>
        <end position="501"/>
    </location>
</feature>
<keyword evidence="6 11" id="KW-0175">Coiled coil</keyword>
<keyword evidence="3 10" id="KW-0999">Mitochondrion inner membrane</keyword>
<comment type="function">
    <text evidence="9">Required for the maintenance of the structure of the mitochondrial inner membrane. Involved in mitochondrial morphology. Causes growth arrest when highly overexpressed.</text>
</comment>
<name>A0ABR1YQL9_9PEZI</name>
<comment type="similarity">
    <text evidence="1 10">Belongs to the SHE9 family.</text>
</comment>
<proteinExistence type="inferred from homology"/>
<keyword evidence="8 10" id="KW-0472">Membrane</keyword>
<keyword evidence="14" id="KW-1185">Reference proteome</keyword>
<feature type="compositionally biased region" description="Pro residues" evidence="12">
    <location>
        <begin position="100"/>
        <end position="111"/>
    </location>
</feature>
<evidence type="ECO:0000256" key="4">
    <source>
        <dbReference type="ARBA" id="ARBA00022946"/>
    </source>
</evidence>
<evidence type="ECO:0000256" key="10">
    <source>
        <dbReference type="RuleBase" id="RU364128"/>
    </source>
</evidence>
<keyword evidence="7 10" id="KW-0496">Mitochondrion</keyword>
<evidence type="ECO:0000256" key="9">
    <source>
        <dbReference type="ARBA" id="ARBA00024807"/>
    </source>
</evidence>
<evidence type="ECO:0000256" key="2">
    <source>
        <dbReference type="ARBA" id="ARBA00022692"/>
    </source>
</evidence>
<dbReference type="Proteomes" id="UP001492380">
    <property type="component" value="Unassembled WGS sequence"/>
</dbReference>
<evidence type="ECO:0000256" key="11">
    <source>
        <dbReference type="SAM" id="Coils"/>
    </source>
</evidence>